<dbReference type="Proteomes" id="UP000182814">
    <property type="component" value="Chromosome I"/>
</dbReference>
<organism evidence="1 2">
    <name type="scientific">Pseudomonas lini</name>
    <dbReference type="NCBI Taxonomy" id="163011"/>
    <lineage>
        <taxon>Bacteria</taxon>
        <taxon>Pseudomonadati</taxon>
        <taxon>Pseudomonadota</taxon>
        <taxon>Gammaproteobacteria</taxon>
        <taxon>Pseudomonadales</taxon>
        <taxon>Pseudomonadaceae</taxon>
        <taxon>Pseudomonas</taxon>
    </lineage>
</organism>
<reference evidence="2" key="1">
    <citation type="submission" date="2016-10" db="EMBL/GenBank/DDBJ databases">
        <authorList>
            <person name="Varghese N."/>
            <person name="Submissions S."/>
        </authorList>
    </citation>
    <scope>NUCLEOTIDE SEQUENCE [LARGE SCALE GENOMIC DNA]</scope>
    <source>
        <strain evidence="2">BS3782</strain>
    </source>
</reference>
<gene>
    <name evidence="1" type="ORF">SAMN04490191_0332</name>
</gene>
<dbReference type="AlphaFoldDB" id="A0A1H1N5K9"/>
<accession>A0A1H1N5K9</accession>
<dbReference type="EMBL" id="LT629746">
    <property type="protein sequence ID" value="SDR94431.1"/>
    <property type="molecule type" value="Genomic_DNA"/>
</dbReference>
<protein>
    <submittedName>
        <fullName evidence="1">Uncharacterized protein</fullName>
    </submittedName>
</protein>
<sequence>MNIELFRYLTVAQVEQNAITGREISDKSNGLKPKVLFHDVNEPVTT</sequence>
<evidence type="ECO:0000313" key="1">
    <source>
        <dbReference type="EMBL" id="SDR94431.1"/>
    </source>
</evidence>
<name>A0A1H1N5K9_9PSED</name>
<proteinExistence type="predicted"/>
<evidence type="ECO:0000313" key="2">
    <source>
        <dbReference type="Proteomes" id="UP000182814"/>
    </source>
</evidence>
<keyword evidence="2" id="KW-1185">Reference proteome</keyword>